<evidence type="ECO:0000256" key="1">
    <source>
        <dbReference type="SAM" id="MobiDB-lite"/>
    </source>
</evidence>
<comment type="caution">
    <text evidence="2">The sequence shown here is derived from an EMBL/GenBank/DDBJ whole genome shotgun (WGS) entry which is preliminary data.</text>
</comment>
<protein>
    <submittedName>
        <fullName evidence="2">Uncharacterized protein</fullName>
    </submittedName>
</protein>
<feature type="compositionally biased region" description="Basic and acidic residues" evidence="1">
    <location>
        <begin position="85"/>
        <end position="97"/>
    </location>
</feature>
<evidence type="ECO:0000313" key="3">
    <source>
        <dbReference type="Proteomes" id="UP000642014"/>
    </source>
</evidence>
<dbReference type="AlphaFoldDB" id="A0AAV4KCJ4"/>
<proteinExistence type="predicted"/>
<accession>A0AAV4KCJ4</accession>
<sequence>MTGGLLPVFPRRVGAQLVDAVVPYQQFGQRITVVDHERAVGPQGFERLVRAPLPLTDRRQQGDRVERFRIAPRALGTAAPYAGAPRHDPGLQQRRDLLVPAQPGTRLDQGLGEEPVRDVREEQRVGFLAPPAPGERQRQVTEREPLSSPGERTDETKGLFAPPSRPAGRERGAGV</sequence>
<gene>
    <name evidence="2" type="ORF">GCM10010497_14030</name>
</gene>
<feature type="compositionally biased region" description="Basic and acidic residues" evidence="1">
    <location>
        <begin position="114"/>
        <end position="124"/>
    </location>
</feature>
<feature type="region of interest" description="Disordered" evidence="1">
    <location>
        <begin position="76"/>
        <end position="175"/>
    </location>
</feature>
<feature type="compositionally biased region" description="Basic and acidic residues" evidence="1">
    <location>
        <begin position="135"/>
        <end position="157"/>
    </location>
</feature>
<evidence type="ECO:0000313" key="2">
    <source>
        <dbReference type="EMBL" id="GGR13091.1"/>
    </source>
</evidence>
<dbReference type="EMBL" id="BMSJ01000002">
    <property type="protein sequence ID" value="GGR13091.1"/>
    <property type="molecule type" value="Genomic_DNA"/>
</dbReference>
<name>A0AAV4KCJ4_9ACTN</name>
<dbReference type="Proteomes" id="UP000642014">
    <property type="component" value="Unassembled WGS sequence"/>
</dbReference>
<reference evidence="2 3" key="1">
    <citation type="journal article" date="2014" name="Int. J. Syst. Evol. Microbiol.">
        <title>Complete genome sequence of Corynebacterium casei LMG S-19264T (=DSM 44701T), isolated from a smear-ripened cheese.</title>
        <authorList>
            <consortium name="US DOE Joint Genome Institute (JGI-PGF)"/>
            <person name="Walter F."/>
            <person name="Albersmeier A."/>
            <person name="Kalinowski J."/>
            <person name="Ruckert C."/>
        </authorList>
    </citation>
    <scope>NUCLEOTIDE SEQUENCE [LARGE SCALE GENOMIC DNA]</scope>
    <source>
        <strain evidence="2 3">JCM 4205</strain>
    </source>
</reference>
<organism evidence="2 3">
    <name type="scientific">Streptomyces cinereoruber</name>
    <dbReference type="NCBI Taxonomy" id="67260"/>
    <lineage>
        <taxon>Bacteria</taxon>
        <taxon>Bacillati</taxon>
        <taxon>Actinomycetota</taxon>
        <taxon>Actinomycetes</taxon>
        <taxon>Kitasatosporales</taxon>
        <taxon>Streptomycetaceae</taxon>
        <taxon>Streptomyces</taxon>
    </lineage>
</organism>